<reference evidence="2" key="1">
    <citation type="submission" date="2016-01" db="EMBL/GenBank/DDBJ databases">
        <authorList>
            <person name="Peeters C."/>
        </authorList>
    </citation>
    <scope>NUCLEOTIDE SEQUENCE</scope>
    <source>
        <strain evidence="2">LMG 29321</strain>
    </source>
</reference>
<dbReference type="SUPFAM" id="SSF53474">
    <property type="entry name" value="alpha/beta-Hydrolases"/>
    <property type="match status" value="1"/>
</dbReference>
<name>A0A158EFZ1_9BURK</name>
<dbReference type="PANTHER" id="PTHR43194">
    <property type="entry name" value="HYDROLASE ALPHA/BETA FOLD FAMILY"/>
    <property type="match status" value="1"/>
</dbReference>
<dbReference type="EMBL" id="FCOX02000086">
    <property type="protein sequence ID" value="SAL05620.1"/>
    <property type="molecule type" value="Genomic_DNA"/>
</dbReference>
<keyword evidence="2" id="KW-0378">Hydrolase</keyword>
<dbReference type="PANTHER" id="PTHR43194:SF4">
    <property type="entry name" value="AB HYDROLASE-1 DOMAIN-CONTAINING PROTEIN"/>
    <property type="match status" value="1"/>
</dbReference>
<protein>
    <submittedName>
        <fullName evidence="2">Alpha/beta hydrolase family protein</fullName>
    </submittedName>
</protein>
<evidence type="ECO:0000259" key="1">
    <source>
        <dbReference type="Pfam" id="PF12697"/>
    </source>
</evidence>
<proteinExistence type="predicted"/>
<evidence type="ECO:0000313" key="3">
    <source>
        <dbReference type="Proteomes" id="UP000071859"/>
    </source>
</evidence>
<dbReference type="InterPro" id="IPR000073">
    <property type="entry name" value="AB_hydrolase_1"/>
</dbReference>
<dbReference type="InterPro" id="IPR029058">
    <property type="entry name" value="AB_hydrolase_fold"/>
</dbReference>
<dbReference type="CDD" id="cd12810">
    <property type="entry name" value="Esterase_713_like-3"/>
    <property type="match status" value="1"/>
</dbReference>
<feature type="domain" description="AB hydrolase-1" evidence="1">
    <location>
        <begin position="71"/>
        <end position="276"/>
    </location>
</feature>
<sequence length="356" mass="39274">MNFHATLNAQYDEAVAVLRQGSFFVGGRQVKACGAFDERAGVILPSTGQTFWTDQMYVQYQVPLNPRRYPLVFVHGGGGTGQVWETTPDGREGFQTIFLRRGFAVYTVDAPRGGRSGFPGFNGELGKLDASQQIVPDSTFRPGIQHAWSRWRLGPRYPEVFERQAFPMEAVDQFFKHVRPIVSDDAEVVSHALVTLLERIGPAILVTHSNGGLWGWLAASRCANVKAVVSYEPGFVFPRGKFPPSIKLFKGCLPPGTPIESSEFRQLASVPIQIVFGDNIPSEPVPELPADARRAQLELSHLFVRSINNEHGKASVLMLSDVGLTGNSHFMFLDTNNLEVADQLSSFLSAHELDIC</sequence>
<dbReference type="Pfam" id="PF12697">
    <property type="entry name" value="Abhydrolase_6"/>
    <property type="match status" value="1"/>
</dbReference>
<dbReference type="InterPro" id="IPR050228">
    <property type="entry name" value="Carboxylesterase_BioH"/>
</dbReference>
<dbReference type="AlphaFoldDB" id="A0A158EFZ1"/>
<dbReference type="Gene3D" id="3.40.50.1820">
    <property type="entry name" value="alpha/beta hydrolase"/>
    <property type="match status" value="1"/>
</dbReference>
<dbReference type="RefSeq" id="WP_062611724.1">
    <property type="nucleotide sequence ID" value="NZ_FCOX02000086.1"/>
</dbReference>
<evidence type="ECO:0000313" key="2">
    <source>
        <dbReference type="EMBL" id="SAL05620.1"/>
    </source>
</evidence>
<dbReference type="Proteomes" id="UP000071859">
    <property type="component" value="Unassembled WGS sequence"/>
</dbReference>
<comment type="caution">
    <text evidence="2">The sequence shown here is derived from an EMBL/GenBank/DDBJ whole genome shotgun (WGS) entry which is preliminary data.</text>
</comment>
<organism evidence="2 3">
    <name type="scientific">Caballeronia calidae</name>
    <dbReference type="NCBI Taxonomy" id="1777139"/>
    <lineage>
        <taxon>Bacteria</taxon>
        <taxon>Pseudomonadati</taxon>
        <taxon>Pseudomonadota</taxon>
        <taxon>Betaproteobacteria</taxon>
        <taxon>Burkholderiales</taxon>
        <taxon>Burkholderiaceae</taxon>
        <taxon>Caballeronia</taxon>
    </lineage>
</organism>
<dbReference type="GO" id="GO:0016787">
    <property type="term" value="F:hydrolase activity"/>
    <property type="evidence" value="ECO:0007669"/>
    <property type="project" value="UniProtKB-KW"/>
</dbReference>
<keyword evidence="3" id="KW-1185">Reference proteome</keyword>
<gene>
    <name evidence="2" type="ORF">AWB78_07603</name>
</gene>
<accession>A0A158EFZ1</accession>
<dbReference type="OrthoDB" id="7820973at2"/>